<name>A0ABW5DN73_9PROT</name>
<accession>A0ABW5DN73</accession>
<evidence type="ECO:0000313" key="2">
    <source>
        <dbReference type="EMBL" id="MFD2261990.1"/>
    </source>
</evidence>
<evidence type="ECO:0000259" key="1">
    <source>
        <dbReference type="Pfam" id="PF00989"/>
    </source>
</evidence>
<dbReference type="RefSeq" id="WP_379874900.1">
    <property type="nucleotide sequence ID" value="NZ_JBHUIP010000003.1"/>
</dbReference>
<dbReference type="Proteomes" id="UP001597295">
    <property type="component" value="Unassembled WGS sequence"/>
</dbReference>
<evidence type="ECO:0000313" key="3">
    <source>
        <dbReference type="Proteomes" id="UP001597295"/>
    </source>
</evidence>
<dbReference type="InterPro" id="IPR000014">
    <property type="entry name" value="PAS"/>
</dbReference>
<sequence length="183" mass="20323">MTATSKPQAPSLSLTGKERTFAPDDIIVTKTDLGGRITYANDVFLSISALTEEQALGQPHSLIRHPHMPKCVFRLLWETIKDGREIFAYVLNRATTGDHYWVLAHVTPTFDAKGAVTGYHSNRRVPKPEVISGLIKPLYDQLYQIEQSHGGGPASIQHSMAVLNDTVRQKASDYESFIFSTNP</sequence>
<comment type="caution">
    <text evidence="2">The sequence shown here is derived from an EMBL/GenBank/DDBJ whole genome shotgun (WGS) entry which is preliminary data.</text>
</comment>
<proteinExistence type="predicted"/>
<dbReference type="EMBL" id="JBHUIP010000003">
    <property type="protein sequence ID" value="MFD2261990.1"/>
    <property type="molecule type" value="Genomic_DNA"/>
</dbReference>
<protein>
    <submittedName>
        <fullName evidence="2">PAS domain-containing protein</fullName>
    </submittedName>
</protein>
<dbReference type="Pfam" id="PF00989">
    <property type="entry name" value="PAS"/>
    <property type="match status" value="1"/>
</dbReference>
<feature type="domain" description="PAS fold" evidence="1">
    <location>
        <begin position="31"/>
        <end position="119"/>
    </location>
</feature>
<organism evidence="2 3">
    <name type="scientific">Lacibacterium aquatile</name>
    <dbReference type="NCBI Taxonomy" id="1168082"/>
    <lineage>
        <taxon>Bacteria</taxon>
        <taxon>Pseudomonadati</taxon>
        <taxon>Pseudomonadota</taxon>
        <taxon>Alphaproteobacteria</taxon>
        <taxon>Rhodospirillales</taxon>
        <taxon>Rhodospirillaceae</taxon>
    </lineage>
</organism>
<dbReference type="Gene3D" id="3.30.450.20">
    <property type="entry name" value="PAS domain"/>
    <property type="match status" value="1"/>
</dbReference>
<dbReference type="CDD" id="cd00130">
    <property type="entry name" value="PAS"/>
    <property type="match status" value="1"/>
</dbReference>
<dbReference type="InterPro" id="IPR013767">
    <property type="entry name" value="PAS_fold"/>
</dbReference>
<gene>
    <name evidence="2" type="ORF">ACFSM5_03760</name>
</gene>
<keyword evidence="3" id="KW-1185">Reference proteome</keyword>
<dbReference type="InterPro" id="IPR035965">
    <property type="entry name" value="PAS-like_dom_sf"/>
</dbReference>
<reference evidence="3" key="1">
    <citation type="journal article" date="2019" name="Int. J. Syst. Evol. Microbiol.">
        <title>The Global Catalogue of Microorganisms (GCM) 10K type strain sequencing project: providing services to taxonomists for standard genome sequencing and annotation.</title>
        <authorList>
            <consortium name="The Broad Institute Genomics Platform"/>
            <consortium name="The Broad Institute Genome Sequencing Center for Infectious Disease"/>
            <person name="Wu L."/>
            <person name="Ma J."/>
        </authorList>
    </citation>
    <scope>NUCLEOTIDE SEQUENCE [LARGE SCALE GENOMIC DNA]</scope>
    <source>
        <strain evidence="3">CGMCC 1.19062</strain>
    </source>
</reference>
<dbReference type="SUPFAM" id="SSF55785">
    <property type="entry name" value="PYP-like sensor domain (PAS domain)"/>
    <property type="match status" value="1"/>
</dbReference>
<dbReference type="NCBIfam" id="TIGR00229">
    <property type="entry name" value="sensory_box"/>
    <property type="match status" value="1"/>
</dbReference>